<evidence type="ECO:0000313" key="3">
    <source>
        <dbReference type="EMBL" id="TFL05196.1"/>
    </source>
</evidence>
<dbReference type="Pfam" id="PF00023">
    <property type="entry name" value="Ank"/>
    <property type="match status" value="1"/>
</dbReference>
<gene>
    <name evidence="3" type="ORF">BDV98DRAFT_287910</name>
</gene>
<feature type="region of interest" description="Disordered" evidence="2">
    <location>
        <begin position="17"/>
        <end position="45"/>
    </location>
</feature>
<protein>
    <submittedName>
        <fullName evidence="3">Uncharacterized protein</fullName>
    </submittedName>
</protein>
<dbReference type="PROSITE" id="PS50297">
    <property type="entry name" value="ANK_REP_REGION"/>
    <property type="match status" value="1"/>
</dbReference>
<dbReference type="EMBL" id="ML178817">
    <property type="protein sequence ID" value="TFL05196.1"/>
    <property type="molecule type" value="Genomic_DNA"/>
</dbReference>
<evidence type="ECO:0000313" key="4">
    <source>
        <dbReference type="Proteomes" id="UP000305067"/>
    </source>
</evidence>
<evidence type="ECO:0000256" key="2">
    <source>
        <dbReference type="SAM" id="MobiDB-lite"/>
    </source>
</evidence>
<proteinExistence type="predicted"/>
<organism evidence="3 4">
    <name type="scientific">Pterulicium gracile</name>
    <dbReference type="NCBI Taxonomy" id="1884261"/>
    <lineage>
        <taxon>Eukaryota</taxon>
        <taxon>Fungi</taxon>
        <taxon>Dikarya</taxon>
        <taxon>Basidiomycota</taxon>
        <taxon>Agaricomycotina</taxon>
        <taxon>Agaricomycetes</taxon>
        <taxon>Agaricomycetidae</taxon>
        <taxon>Agaricales</taxon>
        <taxon>Pleurotineae</taxon>
        <taxon>Pterulaceae</taxon>
        <taxon>Pterulicium</taxon>
    </lineage>
</organism>
<dbReference type="OrthoDB" id="341259at2759"/>
<dbReference type="PROSITE" id="PS50088">
    <property type="entry name" value="ANK_REPEAT"/>
    <property type="match status" value="1"/>
</dbReference>
<dbReference type="SMART" id="SM00248">
    <property type="entry name" value="ANK"/>
    <property type="match status" value="1"/>
</dbReference>
<dbReference type="Proteomes" id="UP000305067">
    <property type="component" value="Unassembled WGS sequence"/>
</dbReference>
<keyword evidence="4" id="KW-1185">Reference proteome</keyword>
<evidence type="ECO:0000256" key="1">
    <source>
        <dbReference type="PROSITE-ProRule" id="PRU00023"/>
    </source>
</evidence>
<keyword evidence="1" id="KW-0040">ANK repeat</keyword>
<sequence length="161" mass="17839">MHRGYLNSAGLFTRKLDPESSTKAVEDHTAELRKSPCRRDDPGASRRAVRPVLKLALCCREMEPALAAITHRGDASAEGIDEVKRPSFWTRNSRREERVLYDSDAYDSIGGVGGQTPLMLAAEHGDTETVQRFINHGAFIDLPERLPTTDHKLRMGSPALA</sequence>
<dbReference type="SUPFAM" id="SSF48403">
    <property type="entry name" value="Ankyrin repeat"/>
    <property type="match status" value="1"/>
</dbReference>
<reference evidence="3 4" key="1">
    <citation type="journal article" date="2019" name="Nat. Ecol. Evol.">
        <title>Megaphylogeny resolves global patterns of mushroom evolution.</title>
        <authorList>
            <person name="Varga T."/>
            <person name="Krizsan K."/>
            <person name="Foldi C."/>
            <person name="Dima B."/>
            <person name="Sanchez-Garcia M."/>
            <person name="Sanchez-Ramirez S."/>
            <person name="Szollosi G.J."/>
            <person name="Szarkandi J.G."/>
            <person name="Papp V."/>
            <person name="Albert L."/>
            <person name="Andreopoulos W."/>
            <person name="Angelini C."/>
            <person name="Antonin V."/>
            <person name="Barry K.W."/>
            <person name="Bougher N.L."/>
            <person name="Buchanan P."/>
            <person name="Buyck B."/>
            <person name="Bense V."/>
            <person name="Catcheside P."/>
            <person name="Chovatia M."/>
            <person name="Cooper J."/>
            <person name="Damon W."/>
            <person name="Desjardin D."/>
            <person name="Finy P."/>
            <person name="Geml J."/>
            <person name="Haridas S."/>
            <person name="Hughes K."/>
            <person name="Justo A."/>
            <person name="Karasinski D."/>
            <person name="Kautmanova I."/>
            <person name="Kiss B."/>
            <person name="Kocsube S."/>
            <person name="Kotiranta H."/>
            <person name="LaButti K.M."/>
            <person name="Lechner B.E."/>
            <person name="Liimatainen K."/>
            <person name="Lipzen A."/>
            <person name="Lukacs Z."/>
            <person name="Mihaltcheva S."/>
            <person name="Morgado L.N."/>
            <person name="Niskanen T."/>
            <person name="Noordeloos M.E."/>
            <person name="Ohm R.A."/>
            <person name="Ortiz-Santana B."/>
            <person name="Ovrebo C."/>
            <person name="Racz N."/>
            <person name="Riley R."/>
            <person name="Savchenko A."/>
            <person name="Shiryaev A."/>
            <person name="Soop K."/>
            <person name="Spirin V."/>
            <person name="Szebenyi C."/>
            <person name="Tomsovsky M."/>
            <person name="Tulloss R.E."/>
            <person name="Uehling J."/>
            <person name="Grigoriev I.V."/>
            <person name="Vagvolgyi C."/>
            <person name="Papp T."/>
            <person name="Martin F.M."/>
            <person name="Miettinen O."/>
            <person name="Hibbett D.S."/>
            <person name="Nagy L.G."/>
        </authorList>
    </citation>
    <scope>NUCLEOTIDE SEQUENCE [LARGE SCALE GENOMIC DNA]</scope>
    <source>
        <strain evidence="3 4">CBS 309.79</strain>
    </source>
</reference>
<dbReference type="AlphaFoldDB" id="A0A5C3QT54"/>
<dbReference type="Gene3D" id="1.25.40.20">
    <property type="entry name" value="Ankyrin repeat-containing domain"/>
    <property type="match status" value="1"/>
</dbReference>
<accession>A0A5C3QT54</accession>
<name>A0A5C3QT54_9AGAR</name>
<feature type="repeat" description="ANK" evidence="1">
    <location>
        <begin position="113"/>
        <end position="145"/>
    </location>
</feature>
<feature type="compositionally biased region" description="Basic and acidic residues" evidence="2">
    <location>
        <begin position="17"/>
        <end position="44"/>
    </location>
</feature>
<dbReference type="InterPro" id="IPR002110">
    <property type="entry name" value="Ankyrin_rpt"/>
</dbReference>
<dbReference type="InterPro" id="IPR036770">
    <property type="entry name" value="Ankyrin_rpt-contain_sf"/>
</dbReference>